<protein>
    <submittedName>
        <fullName evidence="2">Uncharacterized protein</fullName>
    </submittedName>
</protein>
<reference evidence="2 3" key="1">
    <citation type="journal article" date="2018" name="Front. Plant Sci.">
        <title>Red Clover (Trifolium pratense) and Zigzag Clover (T. medium) - A Picture of Genomic Similarities and Differences.</title>
        <authorList>
            <person name="Dluhosova J."/>
            <person name="Istvanek J."/>
            <person name="Nedelnik J."/>
            <person name="Repkova J."/>
        </authorList>
    </citation>
    <scope>NUCLEOTIDE SEQUENCE [LARGE SCALE GENOMIC DNA]</scope>
    <source>
        <strain evidence="3">cv. 10/8</strain>
        <tissue evidence="2">Leaf</tissue>
    </source>
</reference>
<feature type="compositionally biased region" description="Pro residues" evidence="1">
    <location>
        <begin position="24"/>
        <end position="36"/>
    </location>
</feature>
<feature type="non-terminal residue" evidence="2">
    <location>
        <position position="1"/>
    </location>
</feature>
<keyword evidence="3" id="KW-1185">Reference proteome</keyword>
<evidence type="ECO:0000313" key="3">
    <source>
        <dbReference type="Proteomes" id="UP000265520"/>
    </source>
</evidence>
<proteinExistence type="predicted"/>
<feature type="compositionally biased region" description="Low complexity" evidence="1">
    <location>
        <begin position="1"/>
        <end position="11"/>
    </location>
</feature>
<dbReference type="EMBL" id="LXQA010314142">
    <property type="protein sequence ID" value="MCI43199.1"/>
    <property type="molecule type" value="Genomic_DNA"/>
</dbReference>
<evidence type="ECO:0000313" key="2">
    <source>
        <dbReference type="EMBL" id="MCI43199.1"/>
    </source>
</evidence>
<evidence type="ECO:0000256" key="1">
    <source>
        <dbReference type="SAM" id="MobiDB-lite"/>
    </source>
</evidence>
<organism evidence="2 3">
    <name type="scientific">Trifolium medium</name>
    <dbReference type="NCBI Taxonomy" id="97028"/>
    <lineage>
        <taxon>Eukaryota</taxon>
        <taxon>Viridiplantae</taxon>
        <taxon>Streptophyta</taxon>
        <taxon>Embryophyta</taxon>
        <taxon>Tracheophyta</taxon>
        <taxon>Spermatophyta</taxon>
        <taxon>Magnoliopsida</taxon>
        <taxon>eudicotyledons</taxon>
        <taxon>Gunneridae</taxon>
        <taxon>Pentapetalae</taxon>
        <taxon>rosids</taxon>
        <taxon>fabids</taxon>
        <taxon>Fabales</taxon>
        <taxon>Fabaceae</taxon>
        <taxon>Papilionoideae</taxon>
        <taxon>50 kb inversion clade</taxon>
        <taxon>NPAAA clade</taxon>
        <taxon>Hologalegina</taxon>
        <taxon>IRL clade</taxon>
        <taxon>Trifolieae</taxon>
        <taxon>Trifolium</taxon>
    </lineage>
</organism>
<dbReference type="Proteomes" id="UP000265520">
    <property type="component" value="Unassembled WGS sequence"/>
</dbReference>
<name>A0A392S3E2_9FABA</name>
<accession>A0A392S3E2</accession>
<comment type="caution">
    <text evidence="2">The sequence shown here is derived from an EMBL/GenBank/DDBJ whole genome shotgun (WGS) entry which is preliminary data.</text>
</comment>
<sequence>SNSSETTNPKSPNSPPSRESPESNSPPVPNLTPLVPPLSHNLHPMSLPQHARNHLCPSTPDNPF</sequence>
<feature type="region of interest" description="Disordered" evidence="1">
    <location>
        <begin position="1"/>
        <end position="64"/>
    </location>
</feature>
<dbReference type="AlphaFoldDB" id="A0A392S3E2"/>